<accession>A0A179B701</accession>
<comment type="caution">
    <text evidence="2">Lacks conserved residue(s) required for the propagation of feature annotation.</text>
</comment>
<evidence type="ECO:0000313" key="5">
    <source>
        <dbReference type="EMBL" id="OAP87155.1"/>
    </source>
</evidence>
<dbReference type="NCBIfam" id="TIGR00621">
    <property type="entry name" value="ssb"/>
    <property type="match status" value="1"/>
</dbReference>
<name>A0A179B701_ACIFR</name>
<dbReference type="InterPro" id="IPR011344">
    <property type="entry name" value="ssDNA-bd"/>
</dbReference>
<dbReference type="Gene3D" id="2.40.50.140">
    <property type="entry name" value="Nucleic acid-binding proteins"/>
    <property type="match status" value="1"/>
</dbReference>
<reference evidence="5 6" key="1">
    <citation type="submission" date="2016-04" db="EMBL/GenBank/DDBJ databases">
        <title>Acidithiobacillus ferrooxidans genome sequencing and assembly.</title>
        <authorList>
            <person name="Zhou Z."/>
        </authorList>
    </citation>
    <scope>NUCLEOTIDE SEQUENCE [LARGE SCALE GENOMIC DNA]</scope>
    <source>
        <strain evidence="5 6">BY0502</strain>
    </source>
</reference>
<dbReference type="HAMAP" id="MF_00984">
    <property type="entry name" value="SSB"/>
    <property type="match status" value="1"/>
</dbReference>
<dbReference type="InterPro" id="IPR000424">
    <property type="entry name" value="Primosome_PriB/ssb"/>
</dbReference>
<evidence type="ECO:0000256" key="3">
    <source>
        <dbReference type="PIRNR" id="PIRNR002070"/>
    </source>
</evidence>
<dbReference type="RefSeq" id="WP_064220404.1">
    <property type="nucleotide sequence ID" value="NZ_LVXZ01000295.1"/>
</dbReference>
<feature type="region of interest" description="Disordered" evidence="4">
    <location>
        <begin position="105"/>
        <end position="131"/>
    </location>
</feature>
<dbReference type="GO" id="GO:0006260">
    <property type="term" value="P:DNA replication"/>
    <property type="evidence" value="ECO:0007669"/>
    <property type="project" value="InterPro"/>
</dbReference>
<dbReference type="Pfam" id="PF00436">
    <property type="entry name" value="SSB"/>
    <property type="match status" value="1"/>
</dbReference>
<dbReference type="OrthoDB" id="5293989at2"/>
<dbReference type="Proteomes" id="UP000078302">
    <property type="component" value="Unassembled WGS sequence"/>
</dbReference>
<sequence length="131" mass="15056">MYQRMELLGRIGKIEIRYTTAGDPIANISVATSETYKDKEGNKQEDTEWHNVVIFKKLAEVAEKYCYKGQLVFLAGKLRTRKWTDKDDNDRYTTEMIVSELKMLSKKEDAEGSESAHENAPADDFDDDIPL</sequence>
<dbReference type="SUPFAM" id="SSF50249">
    <property type="entry name" value="Nucleic acid-binding proteins"/>
    <property type="match status" value="1"/>
</dbReference>
<comment type="caution">
    <text evidence="5">The sequence shown here is derived from an EMBL/GenBank/DDBJ whole genome shotgun (WGS) entry which is preliminary data.</text>
</comment>
<dbReference type="PROSITE" id="PS50935">
    <property type="entry name" value="SSB"/>
    <property type="match status" value="1"/>
</dbReference>
<dbReference type="PANTHER" id="PTHR10302:SF0">
    <property type="entry name" value="SINGLE-STRANDED DNA-BINDING PROTEIN, MITOCHONDRIAL"/>
    <property type="match status" value="1"/>
</dbReference>
<keyword evidence="6" id="KW-1185">Reference proteome</keyword>
<feature type="compositionally biased region" description="Acidic residues" evidence="4">
    <location>
        <begin position="121"/>
        <end position="131"/>
    </location>
</feature>
<protein>
    <recommendedName>
        <fullName evidence="2 3">Single-stranded DNA-binding protein</fullName>
        <shortName evidence="2">SSB</shortName>
    </recommendedName>
</protein>
<feature type="compositionally biased region" description="Basic and acidic residues" evidence="4">
    <location>
        <begin position="105"/>
        <end position="117"/>
    </location>
</feature>
<evidence type="ECO:0000256" key="4">
    <source>
        <dbReference type="SAM" id="MobiDB-lite"/>
    </source>
</evidence>
<dbReference type="PANTHER" id="PTHR10302">
    <property type="entry name" value="SINGLE-STRANDED DNA-BINDING PROTEIN"/>
    <property type="match status" value="1"/>
</dbReference>
<dbReference type="GO" id="GO:0003697">
    <property type="term" value="F:single-stranded DNA binding"/>
    <property type="evidence" value="ECO:0007669"/>
    <property type="project" value="UniProtKB-UniRule"/>
</dbReference>
<dbReference type="PIRSF" id="PIRSF002070">
    <property type="entry name" value="SSB"/>
    <property type="match status" value="1"/>
</dbReference>
<evidence type="ECO:0000313" key="6">
    <source>
        <dbReference type="Proteomes" id="UP000078302"/>
    </source>
</evidence>
<comment type="subunit">
    <text evidence="2">Homotetramer.</text>
</comment>
<proteinExistence type="inferred from homology"/>
<dbReference type="GO" id="GO:0009295">
    <property type="term" value="C:nucleoid"/>
    <property type="evidence" value="ECO:0007669"/>
    <property type="project" value="TreeGrafter"/>
</dbReference>
<dbReference type="AlphaFoldDB" id="A0A179B701"/>
<dbReference type="EMBL" id="LVXZ01000295">
    <property type="protein sequence ID" value="OAP87155.1"/>
    <property type="molecule type" value="Genomic_DNA"/>
</dbReference>
<evidence type="ECO:0000256" key="2">
    <source>
        <dbReference type="HAMAP-Rule" id="MF_00984"/>
    </source>
</evidence>
<keyword evidence="1 2" id="KW-0238">DNA-binding</keyword>
<gene>
    <name evidence="5" type="ORF">A4H96_15525</name>
</gene>
<dbReference type="InterPro" id="IPR012340">
    <property type="entry name" value="NA-bd_OB-fold"/>
</dbReference>
<evidence type="ECO:0000256" key="1">
    <source>
        <dbReference type="ARBA" id="ARBA00023125"/>
    </source>
</evidence>
<dbReference type="CDD" id="cd04496">
    <property type="entry name" value="SSB_OBF"/>
    <property type="match status" value="1"/>
</dbReference>
<organism evidence="5 6">
    <name type="scientific">Acidithiobacillus ferrooxidans</name>
    <name type="common">Thiobacillus ferrooxidans</name>
    <dbReference type="NCBI Taxonomy" id="920"/>
    <lineage>
        <taxon>Bacteria</taxon>
        <taxon>Pseudomonadati</taxon>
        <taxon>Pseudomonadota</taxon>
        <taxon>Acidithiobacillia</taxon>
        <taxon>Acidithiobacillales</taxon>
        <taxon>Acidithiobacillaceae</taxon>
        <taxon>Acidithiobacillus</taxon>
    </lineage>
</organism>